<dbReference type="HOGENOM" id="CLU_2817530_0_0_1"/>
<dbReference type="Gramene" id="KRH67873">
    <property type="protein sequence ID" value="KRH67873"/>
    <property type="gene ID" value="GLYMA_03G192400"/>
</dbReference>
<dbReference type="PaxDb" id="3847-GLYMA03G35025.1"/>
<dbReference type="InParanoid" id="K7KFY9"/>
<dbReference type="EnsemblPlants" id="KRH67873">
    <property type="protein sequence ID" value="KRH67873"/>
    <property type="gene ID" value="GLYMA_03G192400"/>
</dbReference>
<name>K7KFY9_SOYBN</name>
<sequence length="67" mass="7370">MAIGLPIWACSISSKPDPSLYNCNVPPLSSQTQILRQGSAWPIRSRIRPILQNAILLLLSVPSEPIF</sequence>
<reference evidence="1" key="3">
    <citation type="submission" date="2018-07" db="EMBL/GenBank/DDBJ databases">
        <title>WGS assembly of Glycine max.</title>
        <authorList>
            <person name="Schmutz J."/>
            <person name="Cannon S."/>
            <person name="Schlueter J."/>
            <person name="Ma J."/>
            <person name="Mitros T."/>
            <person name="Nelson W."/>
            <person name="Hyten D."/>
            <person name="Song Q."/>
            <person name="Thelen J."/>
            <person name="Cheng J."/>
            <person name="Xu D."/>
            <person name="Hellsten U."/>
            <person name="May G."/>
            <person name="Yu Y."/>
            <person name="Sakurai T."/>
            <person name="Umezawa T."/>
            <person name="Bhattacharyya M."/>
            <person name="Sandhu D."/>
            <person name="Valliyodan B."/>
            <person name="Lindquist E."/>
            <person name="Peto M."/>
            <person name="Grant D."/>
            <person name="Shu S."/>
            <person name="Goodstein D."/>
            <person name="Barry K."/>
            <person name="Futrell-Griggs M."/>
            <person name="Abernathy B."/>
            <person name="Du J."/>
            <person name="Tian Z."/>
            <person name="Zhu L."/>
            <person name="Gill N."/>
            <person name="Joshi T."/>
            <person name="Libault M."/>
            <person name="Sethuraman A."/>
            <person name="Zhang X."/>
            <person name="Shinozaki K."/>
            <person name="Nguyen H."/>
            <person name="Wing R."/>
            <person name="Cregan P."/>
            <person name="Specht J."/>
            <person name="Grimwood J."/>
            <person name="Rokhsar D."/>
            <person name="Stacey G."/>
            <person name="Shoemaker R."/>
            <person name="Jackson S."/>
        </authorList>
    </citation>
    <scope>NUCLEOTIDE SEQUENCE</scope>
    <source>
        <tissue evidence="1">Callus</tissue>
    </source>
</reference>
<protein>
    <submittedName>
        <fullName evidence="1 2">Uncharacterized protein</fullName>
    </submittedName>
</protein>
<accession>K7KFY9</accession>
<evidence type="ECO:0000313" key="2">
    <source>
        <dbReference type="EnsemblPlants" id="KRH67873"/>
    </source>
</evidence>
<organism evidence="1">
    <name type="scientific">Glycine max</name>
    <name type="common">Soybean</name>
    <name type="synonym">Glycine hispida</name>
    <dbReference type="NCBI Taxonomy" id="3847"/>
    <lineage>
        <taxon>Eukaryota</taxon>
        <taxon>Viridiplantae</taxon>
        <taxon>Streptophyta</taxon>
        <taxon>Embryophyta</taxon>
        <taxon>Tracheophyta</taxon>
        <taxon>Spermatophyta</taxon>
        <taxon>Magnoliopsida</taxon>
        <taxon>eudicotyledons</taxon>
        <taxon>Gunneridae</taxon>
        <taxon>Pentapetalae</taxon>
        <taxon>rosids</taxon>
        <taxon>fabids</taxon>
        <taxon>Fabales</taxon>
        <taxon>Fabaceae</taxon>
        <taxon>Papilionoideae</taxon>
        <taxon>50 kb inversion clade</taxon>
        <taxon>NPAAA clade</taxon>
        <taxon>indigoferoid/millettioid clade</taxon>
        <taxon>Phaseoleae</taxon>
        <taxon>Glycine</taxon>
        <taxon>Glycine subgen. Soja</taxon>
    </lineage>
</organism>
<dbReference type="EMBL" id="CM000836">
    <property type="protein sequence ID" value="KRH67873.1"/>
    <property type="molecule type" value="Genomic_DNA"/>
</dbReference>
<gene>
    <name evidence="1" type="ORF">GLYMA_03G192400</name>
</gene>
<evidence type="ECO:0000313" key="3">
    <source>
        <dbReference type="Proteomes" id="UP000008827"/>
    </source>
</evidence>
<keyword evidence="3" id="KW-1185">Reference proteome</keyword>
<evidence type="ECO:0000313" key="1">
    <source>
        <dbReference type="EMBL" id="KRH67873.1"/>
    </source>
</evidence>
<dbReference type="Proteomes" id="UP000008827">
    <property type="component" value="Chromosome 3"/>
</dbReference>
<dbReference type="AlphaFoldDB" id="K7KFY9"/>
<reference evidence="2" key="2">
    <citation type="submission" date="2018-02" db="UniProtKB">
        <authorList>
            <consortium name="EnsemblPlants"/>
        </authorList>
    </citation>
    <scope>IDENTIFICATION</scope>
    <source>
        <strain evidence="2">Williams 82</strain>
    </source>
</reference>
<proteinExistence type="predicted"/>
<reference evidence="1 2" key="1">
    <citation type="journal article" date="2010" name="Nature">
        <title>Genome sequence of the palaeopolyploid soybean.</title>
        <authorList>
            <person name="Schmutz J."/>
            <person name="Cannon S.B."/>
            <person name="Schlueter J."/>
            <person name="Ma J."/>
            <person name="Mitros T."/>
            <person name="Nelson W."/>
            <person name="Hyten D.L."/>
            <person name="Song Q."/>
            <person name="Thelen J.J."/>
            <person name="Cheng J."/>
            <person name="Xu D."/>
            <person name="Hellsten U."/>
            <person name="May G.D."/>
            <person name="Yu Y."/>
            <person name="Sakurai T."/>
            <person name="Umezawa T."/>
            <person name="Bhattacharyya M.K."/>
            <person name="Sandhu D."/>
            <person name="Valliyodan B."/>
            <person name="Lindquist E."/>
            <person name="Peto M."/>
            <person name="Grant D."/>
            <person name="Shu S."/>
            <person name="Goodstein D."/>
            <person name="Barry K."/>
            <person name="Futrell-Griggs M."/>
            <person name="Abernathy B."/>
            <person name="Du J."/>
            <person name="Tian Z."/>
            <person name="Zhu L."/>
            <person name="Gill N."/>
            <person name="Joshi T."/>
            <person name="Libault M."/>
            <person name="Sethuraman A."/>
            <person name="Zhang X.-C."/>
            <person name="Shinozaki K."/>
            <person name="Nguyen H.T."/>
            <person name="Wing R.A."/>
            <person name="Cregan P."/>
            <person name="Specht J."/>
            <person name="Grimwood J."/>
            <person name="Rokhsar D."/>
            <person name="Stacey G."/>
            <person name="Shoemaker R.C."/>
            <person name="Jackson S.A."/>
        </authorList>
    </citation>
    <scope>NUCLEOTIDE SEQUENCE</scope>
    <source>
        <strain evidence="2">cv. Williams 82</strain>
        <tissue evidence="1">Callus</tissue>
    </source>
</reference>